<accession>A0ABR7FZV8</accession>
<evidence type="ECO:0000256" key="9">
    <source>
        <dbReference type="RuleBase" id="RU003545"/>
    </source>
</evidence>
<dbReference type="EMBL" id="JACOPD010000004">
    <property type="protein sequence ID" value="MBC5680727.1"/>
    <property type="molecule type" value="Genomic_DNA"/>
</dbReference>
<evidence type="ECO:0000256" key="8">
    <source>
        <dbReference type="NCBIfam" id="TIGR00517"/>
    </source>
</evidence>
<keyword evidence="12" id="KW-1185">Reference proteome</keyword>
<dbReference type="NCBIfam" id="NF002150">
    <property type="entry name" value="PRK00982.1-4"/>
    <property type="match status" value="1"/>
</dbReference>
<dbReference type="RefSeq" id="WP_021865688.1">
    <property type="nucleotide sequence ID" value="NZ_JACOPD010000004.1"/>
</dbReference>
<comment type="function">
    <text evidence="7 9">Carrier of the growing fatty acid chain in fatty acid biosynthesis.</text>
</comment>
<keyword evidence="4 7" id="KW-0276">Fatty acid metabolism</keyword>
<sequence>MFEKIRDLVAEQLGVNKDDIKPESRFKEDLNADSLDLFELIMSLEEEYSTEIPTDELENLTTIQSVIDYLGAKGIA</sequence>
<dbReference type="HAMAP" id="MF_01217">
    <property type="entry name" value="Acyl_carrier"/>
    <property type="match status" value="1"/>
</dbReference>
<reference evidence="11 12" key="1">
    <citation type="submission" date="2020-08" db="EMBL/GenBank/DDBJ databases">
        <title>Genome public.</title>
        <authorList>
            <person name="Liu C."/>
            <person name="Sun Q."/>
        </authorList>
    </citation>
    <scope>NUCLEOTIDE SEQUENCE [LARGE SCALE GENOMIC DNA]</scope>
    <source>
        <strain evidence="11 12">NSJ-43</strain>
    </source>
</reference>
<dbReference type="Pfam" id="PF00550">
    <property type="entry name" value="PP-binding"/>
    <property type="match status" value="1"/>
</dbReference>
<evidence type="ECO:0000256" key="7">
    <source>
        <dbReference type="HAMAP-Rule" id="MF_01217"/>
    </source>
</evidence>
<name>A0ABR7FZV8_9FIRM</name>
<comment type="PTM">
    <text evidence="7">4'-phosphopantetheine is transferred from CoA to a specific serine of apo-ACP by AcpS. This modification is essential for activity because fatty acids are bound in thioester linkage to the sulfhydryl of the prosthetic group.</text>
</comment>
<evidence type="ECO:0000313" key="11">
    <source>
        <dbReference type="EMBL" id="MBC5680727.1"/>
    </source>
</evidence>
<comment type="similarity">
    <text evidence="7">Belongs to the acyl carrier protein (ACP) family.</text>
</comment>
<feature type="modified residue" description="O-(pantetheine 4'-phosphoryl)serine" evidence="7">
    <location>
        <position position="34"/>
    </location>
</feature>
<comment type="subcellular location">
    <subcellularLocation>
        <location evidence="7">Cytoplasm</location>
    </subcellularLocation>
</comment>
<protein>
    <recommendedName>
        <fullName evidence="7 8">Acyl carrier protein</fullName>
        <shortName evidence="7">ACP</shortName>
    </recommendedName>
</protein>
<evidence type="ECO:0000313" key="12">
    <source>
        <dbReference type="Proteomes" id="UP000628463"/>
    </source>
</evidence>
<dbReference type="PROSITE" id="PS50075">
    <property type="entry name" value="CARRIER"/>
    <property type="match status" value="1"/>
</dbReference>
<evidence type="ECO:0000256" key="5">
    <source>
        <dbReference type="ARBA" id="ARBA00023098"/>
    </source>
</evidence>
<dbReference type="InterPro" id="IPR003231">
    <property type="entry name" value="ACP"/>
</dbReference>
<keyword evidence="2 7" id="KW-0444">Lipid biosynthesis</keyword>
<dbReference type="PANTHER" id="PTHR20863">
    <property type="entry name" value="ACYL CARRIER PROTEIN"/>
    <property type="match status" value="1"/>
</dbReference>
<keyword evidence="7" id="KW-0963">Cytoplasm</keyword>
<dbReference type="PANTHER" id="PTHR20863:SF76">
    <property type="entry name" value="CARRIER DOMAIN-CONTAINING PROTEIN"/>
    <property type="match status" value="1"/>
</dbReference>
<keyword evidence="6 7" id="KW-0275">Fatty acid biosynthesis</keyword>
<evidence type="ECO:0000259" key="10">
    <source>
        <dbReference type="PROSITE" id="PS50075"/>
    </source>
</evidence>
<dbReference type="InterPro" id="IPR009081">
    <property type="entry name" value="PP-bd_ACP"/>
</dbReference>
<dbReference type="SUPFAM" id="SSF47336">
    <property type="entry name" value="ACP-like"/>
    <property type="match status" value="1"/>
</dbReference>
<dbReference type="NCBIfam" id="TIGR00517">
    <property type="entry name" value="acyl_carrier"/>
    <property type="match status" value="1"/>
</dbReference>
<comment type="caution">
    <text evidence="11">The sequence shown here is derived from an EMBL/GenBank/DDBJ whole genome shotgun (WGS) entry which is preliminary data.</text>
</comment>
<proteinExistence type="inferred from homology"/>
<evidence type="ECO:0000256" key="4">
    <source>
        <dbReference type="ARBA" id="ARBA00022832"/>
    </source>
</evidence>
<gene>
    <name evidence="7 11" type="primary">acpP</name>
    <name evidence="11" type="ORF">H8S01_07120</name>
</gene>
<dbReference type="InterPro" id="IPR036736">
    <property type="entry name" value="ACP-like_sf"/>
</dbReference>
<evidence type="ECO:0000256" key="6">
    <source>
        <dbReference type="ARBA" id="ARBA00023160"/>
    </source>
</evidence>
<keyword evidence="1 7" id="KW-0596">Phosphopantetheine</keyword>
<dbReference type="NCBIfam" id="NF002148">
    <property type="entry name" value="PRK00982.1-2"/>
    <property type="match status" value="1"/>
</dbReference>
<dbReference type="Proteomes" id="UP000628463">
    <property type="component" value="Unassembled WGS sequence"/>
</dbReference>
<dbReference type="Gene3D" id="1.10.1200.10">
    <property type="entry name" value="ACP-like"/>
    <property type="match status" value="1"/>
</dbReference>
<comment type="PTM">
    <text evidence="9">4'-phosphopantetheine is transferred from CoA to a specific serine of apo-ACP by acpS.</text>
</comment>
<evidence type="ECO:0000256" key="2">
    <source>
        <dbReference type="ARBA" id="ARBA00022516"/>
    </source>
</evidence>
<feature type="domain" description="Carrier" evidence="10">
    <location>
        <begin position="1"/>
        <end position="74"/>
    </location>
</feature>
<keyword evidence="3 7" id="KW-0597">Phosphoprotein</keyword>
<evidence type="ECO:0000256" key="1">
    <source>
        <dbReference type="ARBA" id="ARBA00022450"/>
    </source>
</evidence>
<evidence type="ECO:0000256" key="3">
    <source>
        <dbReference type="ARBA" id="ARBA00022553"/>
    </source>
</evidence>
<organism evidence="11 12">
    <name type="scientific">Lachnospira hominis</name>
    <name type="common">ex Liu et al. 2021</name>
    <dbReference type="NCBI Taxonomy" id="2763051"/>
    <lineage>
        <taxon>Bacteria</taxon>
        <taxon>Bacillati</taxon>
        <taxon>Bacillota</taxon>
        <taxon>Clostridia</taxon>
        <taxon>Lachnospirales</taxon>
        <taxon>Lachnospiraceae</taxon>
        <taxon>Lachnospira</taxon>
    </lineage>
</organism>
<comment type="pathway">
    <text evidence="7 9">Lipid metabolism; fatty acid biosynthesis.</text>
</comment>
<keyword evidence="5 7" id="KW-0443">Lipid metabolism</keyword>